<protein>
    <submittedName>
        <fullName evidence="1">Uncharacterized protein</fullName>
    </submittedName>
</protein>
<evidence type="ECO:0000313" key="2">
    <source>
        <dbReference type="Proteomes" id="UP001062846"/>
    </source>
</evidence>
<sequence length="182" mass="21342">MTDTAVDIFLETLKQLTTSSNLDFIIDEKHQLHSLEEEIRYLRGFLMTTEKKRNEHLEVMKLVRQIRDVVSEAENIVELFVIRAFKADPSEKKERKKKKKKKKKKKAIHENQDHLSLDLESVKKEIKTLTAEVKKIYDENMYDIYGDAVKKLKHSSTESRAMSGMRSTNIKSLVRYKQSKIG</sequence>
<gene>
    <name evidence="1" type="ORF">RHMOL_Rhmol12G0243900</name>
</gene>
<accession>A0ACC0LN49</accession>
<dbReference type="Proteomes" id="UP001062846">
    <property type="component" value="Chromosome 12"/>
</dbReference>
<keyword evidence="2" id="KW-1185">Reference proteome</keyword>
<dbReference type="EMBL" id="CM046399">
    <property type="protein sequence ID" value="KAI8529686.1"/>
    <property type="molecule type" value="Genomic_DNA"/>
</dbReference>
<reference evidence="1" key="1">
    <citation type="submission" date="2022-02" db="EMBL/GenBank/DDBJ databases">
        <title>Plant Genome Project.</title>
        <authorList>
            <person name="Zhang R.-G."/>
        </authorList>
    </citation>
    <scope>NUCLEOTIDE SEQUENCE</scope>
    <source>
        <strain evidence="1">AT1</strain>
    </source>
</reference>
<name>A0ACC0LN49_RHOML</name>
<comment type="caution">
    <text evidence="1">The sequence shown here is derived from an EMBL/GenBank/DDBJ whole genome shotgun (WGS) entry which is preliminary data.</text>
</comment>
<evidence type="ECO:0000313" key="1">
    <source>
        <dbReference type="EMBL" id="KAI8529686.1"/>
    </source>
</evidence>
<organism evidence="1 2">
    <name type="scientific">Rhododendron molle</name>
    <name type="common">Chinese azalea</name>
    <name type="synonym">Azalea mollis</name>
    <dbReference type="NCBI Taxonomy" id="49168"/>
    <lineage>
        <taxon>Eukaryota</taxon>
        <taxon>Viridiplantae</taxon>
        <taxon>Streptophyta</taxon>
        <taxon>Embryophyta</taxon>
        <taxon>Tracheophyta</taxon>
        <taxon>Spermatophyta</taxon>
        <taxon>Magnoliopsida</taxon>
        <taxon>eudicotyledons</taxon>
        <taxon>Gunneridae</taxon>
        <taxon>Pentapetalae</taxon>
        <taxon>asterids</taxon>
        <taxon>Ericales</taxon>
        <taxon>Ericaceae</taxon>
        <taxon>Ericoideae</taxon>
        <taxon>Rhodoreae</taxon>
        <taxon>Rhododendron</taxon>
    </lineage>
</organism>
<proteinExistence type="predicted"/>